<dbReference type="Pfam" id="PF00496">
    <property type="entry name" value="SBP_bac_5"/>
    <property type="match status" value="1"/>
</dbReference>
<comment type="caution">
    <text evidence="6">The sequence shown here is derived from an EMBL/GenBank/DDBJ whole genome shotgun (WGS) entry which is preliminary data.</text>
</comment>
<dbReference type="PROSITE" id="PS51257">
    <property type="entry name" value="PROKAR_LIPOPROTEIN"/>
    <property type="match status" value="1"/>
</dbReference>
<feature type="domain" description="Solute-binding protein family 5" evidence="5">
    <location>
        <begin position="113"/>
        <end position="499"/>
    </location>
</feature>
<evidence type="ECO:0000313" key="7">
    <source>
        <dbReference type="Proteomes" id="UP000287239"/>
    </source>
</evidence>
<dbReference type="EMBL" id="NGJU01000008">
    <property type="protein sequence ID" value="RST96113.1"/>
    <property type="molecule type" value="Genomic_DNA"/>
</dbReference>
<reference evidence="6 7" key="1">
    <citation type="submission" date="2017-05" db="EMBL/GenBank/DDBJ databases">
        <title>Vagococcus spp. assemblies.</title>
        <authorList>
            <person name="Gulvik C.A."/>
        </authorList>
    </citation>
    <scope>NUCLEOTIDE SEQUENCE [LARGE SCALE GENOMIC DNA]</scope>
    <source>
        <strain evidence="6 7">NCFB 2777</strain>
    </source>
</reference>
<dbReference type="InterPro" id="IPR000914">
    <property type="entry name" value="SBP_5_dom"/>
</dbReference>
<evidence type="ECO:0000256" key="3">
    <source>
        <dbReference type="ARBA" id="ARBA00022729"/>
    </source>
</evidence>
<keyword evidence="2" id="KW-0813">Transport</keyword>
<dbReference type="PIRSF" id="PIRSF002741">
    <property type="entry name" value="MppA"/>
    <property type="match status" value="1"/>
</dbReference>
<dbReference type="CDD" id="cd08510">
    <property type="entry name" value="PBP2_Lactococcal_OppA_like"/>
    <property type="match status" value="1"/>
</dbReference>
<evidence type="ECO:0000256" key="4">
    <source>
        <dbReference type="SAM" id="SignalP"/>
    </source>
</evidence>
<dbReference type="RefSeq" id="WP_170174732.1">
    <property type="nucleotide sequence ID" value="NZ_NGJU01000008.1"/>
</dbReference>
<dbReference type="GO" id="GO:0043190">
    <property type="term" value="C:ATP-binding cassette (ABC) transporter complex"/>
    <property type="evidence" value="ECO:0007669"/>
    <property type="project" value="InterPro"/>
</dbReference>
<name>A0A429ZQX8_9ENTE</name>
<gene>
    <name evidence="6" type="ORF">CBF35_06860</name>
</gene>
<organism evidence="6 7">
    <name type="scientific">Vagococcus salmoninarum</name>
    <dbReference type="NCBI Taxonomy" id="2739"/>
    <lineage>
        <taxon>Bacteria</taxon>
        <taxon>Bacillati</taxon>
        <taxon>Bacillota</taxon>
        <taxon>Bacilli</taxon>
        <taxon>Lactobacillales</taxon>
        <taxon>Enterococcaceae</taxon>
        <taxon>Vagococcus</taxon>
    </lineage>
</organism>
<evidence type="ECO:0000313" key="6">
    <source>
        <dbReference type="EMBL" id="RST96113.1"/>
    </source>
</evidence>
<dbReference type="PANTHER" id="PTHR30290">
    <property type="entry name" value="PERIPLASMIC BINDING COMPONENT OF ABC TRANSPORTER"/>
    <property type="match status" value="1"/>
</dbReference>
<sequence>MKKSKLKAVGLSLVSLFVLSACQGGQQTQEEADPVDVSALPIVVSNTDEPIEGGTLDVGMVTDSAFTNMLYLEFSSDTYDGQLMGPIREGIFSADENFGITDEGIVKMDLDVEGRSVTLRIQEEVRWSDGTDLTADDLIYSYEVLGHPDYPGVRFTEEVRNVVGIEEYHNGDVDSISGITKVDDQTITIEYKEVNPGHLQLGGGIWNGALPKHYLEHLEVSEMEASDEVRLQPVHYGPYVVETVTPGEAITYVPNEHYYGGTPNLENIRISVVPDTSIVEALKVQDYDIVLSMPTGNYDVYSVIPNYEYLGRLDYAYTYLGFKLGTLNEETGEVEPNESAKMANKNLRQAMGYALDNDGVAERFYHGLRSRGTTLIPPVFPVFHDESQLGFPQDKEKARELLAEAGYEDVTGDGFVEDPEGNELVINFASMSGGGDIAQPMTENYIQEWADVGLNVELATGRLIDFQSFYDKLKADDPEIDIFEAAWATGAEPSPGKFYGRNAAFNYTRYASEEHDELLQKINSKEAFDLEYRKTAFADWQSYANEQAYVIPTLYRNAILPVHNRVTGWDWNYHTENNWLTVGVTTESRD</sequence>
<protein>
    <submittedName>
        <fullName evidence="6">Oligopeptide ABC transporter substrate-binding protein</fullName>
    </submittedName>
</protein>
<evidence type="ECO:0000259" key="5">
    <source>
        <dbReference type="Pfam" id="PF00496"/>
    </source>
</evidence>
<dbReference type="Proteomes" id="UP000287239">
    <property type="component" value="Unassembled WGS sequence"/>
</dbReference>
<dbReference type="PANTHER" id="PTHR30290:SF9">
    <property type="entry name" value="OLIGOPEPTIDE-BINDING PROTEIN APPA"/>
    <property type="match status" value="1"/>
</dbReference>
<dbReference type="InterPro" id="IPR030678">
    <property type="entry name" value="Peptide/Ni-bd"/>
</dbReference>
<dbReference type="Gene3D" id="3.10.105.10">
    <property type="entry name" value="Dipeptide-binding Protein, Domain 3"/>
    <property type="match status" value="1"/>
</dbReference>
<dbReference type="SUPFAM" id="SSF53850">
    <property type="entry name" value="Periplasmic binding protein-like II"/>
    <property type="match status" value="1"/>
</dbReference>
<keyword evidence="3 4" id="KW-0732">Signal</keyword>
<keyword evidence="7" id="KW-1185">Reference proteome</keyword>
<dbReference type="Gene3D" id="3.40.190.10">
    <property type="entry name" value="Periplasmic binding protein-like II"/>
    <property type="match status" value="1"/>
</dbReference>
<dbReference type="InterPro" id="IPR039424">
    <property type="entry name" value="SBP_5"/>
</dbReference>
<feature type="signal peptide" evidence="4">
    <location>
        <begin position="1"/>
        <end position="20"/>
    </location>
</feature>
<dbReference type="GO" id="GO:1904680">
    <property type="term" value="F:peptide transmembrane transporter activity"/>
    <property type="evidence" value="ECO:0007669"/>
    <property type="project" value="TreeGrafter"/>
</dbReference>
<dbReference type="AlphaFoldDB" id="A0A429ZQX8"/>
<accession>A0A429ZQX8</accession>
<dbReference type="GeneID" id="98568085"/>
<dbReference type="GO" id="GO:0015833">
    <property type="term" value="P:peptide transport"/>
    <property type="evidence" value="ECO:0007669"/>
    <property type="project" value="TreeGrafter"/>
</dbReference>
<proteinExistence type="inferred from homology"/>
<evidence type="ECO:0000256" key="1">
    <source>
        <dbReference type="ARBA" id="ARBA00005695"/>
    </source>
</evidence>
<comment type="similarity">
    <text evidence="1">Belongs to the bacterial solute-binding protein 5 family.</text>
</comment>
<evidence type="ECO:0000256" key="2">
    <source>
        <dbReference type="ARBA" id="ARBA00022448"/>
    </source>
</evidence>
<dbReference type="GO" id="GO:0042597">
    <property type="term" value="C:periplasmic space"/>
    <property type="evidence" value="ECO:0007669"/>
    <property type="project" value="UniProtKB-ARBA"/>
</dbReference>
<feature type="chain" id="PRO_5039144020" evidence="4">
    <location>
        <begin position="21"/>
        <end position="590"/>
    </location>
</feature>